<feature type="region of interest" description="Disordered" evidence="1">
    <location>
        <begin position="557"/>
        <end position="577"/>
    </location>
</feature>
<dbReference type="Pfam" id="PF00078">
    <property type="entry name" value="RVT_1"/>
    <property type="match status" value="1"/>
</dbReference>
<evidence type="ECO:0000313" key="3">
    <source>
        <dbReference type="EMBL" id="CAH0113734.1"/>
    </source>
</evidence>
<dbReference type="SUPFAM" id="SSF56672">
    <property type="entry name" value="DNA/RNA polymerases"/>
    <property type="match status" value="1"/>
</dbReference>
<evidence type="ECO:0000256" key="1">
    <source>
        <dbReference type="SAM" id="MobiDB-lite"/>
    </source>
</evidence>
<name>A0A8J2WCZ3_9CRUS</name>
<feature type="compositionally biased region" description="Polar residues" evidence="1">
    <location>
        <begin position="563"/>
        <end position="577"/>
    </location>
</feature>
<dbReference type="AlphaFoldDB" id="A0A8J2WCZ3"/>
<gene>
    <name evidence="3" type="ORF">DGAL_LOCUS17643</name>
</gene>
<feature type="domain" description="Reverse transcriptase" evidence="2">
    <location>
        <begin position="123"/>
        <end position="398"/>
    </location>
</feature>
<keyword evidence="4" id="KW-1185">Reference proteome</keyword>
<accession>A0A8J2WCZ3</accession>
<dbReference type="Proteomes" id="UP000789390">
    <property type="component" value="Unassembled WGS sequence"/>
</dbReference>
<dbReference type="InterPro" id="IPR000477">
    <property type="entry name" value="RT_dom"/>
</dbReference>
<dbReference type="OrthoDB" id="6380262at2759"/>
<sequence>MNNDLQTSLRYLARKEYCRSNPSSLLVDGNIIKSPVDIARAFASHFFKPTLPSSDCHTSITKKNDNVLSHPSCHTPPIPMYKLESAISTLKPTNSAGIDQLSSSLILATHLCYDHTLLEILNVSLSNGWFPSPWKIAKITIIQKPNKSNYELLENYRPISVLPTFSKIFERIILSRLKWIAAEGRWFNPGQHGFREGCSTETAAHDLVHHIETHLSNKEFTASAFVDIKAAFDSAWHPPIIAALLKKNCLLYLVRIIGDYLANRKAQINIDGHLIETDISTGCPQGGILSAFLWITLIDDVFNIFLPFPVFISAYADDLNIACSHSDPTLATYRLNIACNAVVDWLFSIKLRINPPKTIFMIFDFRRSNRLLPANLSLTLQGTAIFPSTSTTFLGFHIDNILCWKKHIDLKCTSATRLFYSMRHCLSLTWGLNRARLLTLYKLIIEPTILYGCSIWAKRATLKSTKKILRGAQRRYAIQMLRTFRTTHTESLLIMSGIMPLDYRVLELTTIRYLELKDNKNFSKSAAMIASKAISATKLNIPYDRAKCIHLPEIPPWQRNHPQEIQSASSKTLTSADPSTTRIFTDGSIHKNGAGFSVLICFTS</sequence>
<dbReference type="InterPro" id="IPR043502">
    <property type="entry name" value="DNA/RNA_pol_sf"/>
</dbReference>
<dbReference type="GO" id="GO:0071897">
    <property type="term" value="P:DNA biosynthetic process"/>
    <property type="evidence" value="ECO:0007669"/>
    <property type="project" value="UniProtKB-ARBA"/>
</dbReference>
<dbReference type="PROSITE" id="PS50878">
    <property type="entry name" value="RT_POL"/>
    <property type="match status" value="1"/>
</dbReference>
<reference evidence="3" key="1">
    <citation type="submission" date="2021-11" db="EMBL/GenBank/DDBJ databases">
        <authorList>
            <person name="Schell T."/>
        </authorList>
    </citation>
    <scope>NUCLEOTIDE SEQUENCE</scope>
    <source>
        <strain evidence="3">M5</strain>
    </source>
</reference>
<dbReference type="PANTHER" id="PTHR19446">
    <property type="entry name" value="REVERSE TRANSCRIPTASES"/>
    <property type="match status" value="1"/>
</dbReference>
<protein>
    <recommendedName>
        <fullName evidence="2">Reverse transcriptase domain-containing protein</fullName>
    </recommendedName>
</protein>
<comment type="caution">
    <text evidence="3">The sequence shown here is derived from an EMBL/GenBank/DDBJ whole genome shotgun (WGS) entry which is preliminary data.</text>
</comment>
<organism evidence="3 4">
    <name type="scientific">Daphnia galeata</name>
    <dbReference type="NCBI Taxonomy" id="27404"/>
    <lineage>
        <taxon>Eukaryota</taxon>
        <taxon>Metazoa</taxon>
        <taxon>Ecdysozoa</taxon>
        <taxon>Arthropoda</taxon>
        <taxon>Crustacea</taxon>
        <taxon>Branchiopoda</taxon>
        <taxon>Diplostraca</taxon>
        <taxon>Cladocera</taxon>
        <taxon>Anomopoda</taxon>
        <taxon>Daphniidae</taxon>
        <taxon>Daphnia</taxon>
    </lineage>
</organism>
<evidence type="ECO:0000313" key="4">
    <source>
        <dbReference type="Proteomes" id="UP000789390"/>
    </source>
</evidence>
<evidence type="ECO:0000259" key="2">
    <source>
        <dbReference type="PROSITE" id="PS50878"/>
    </source>
</evidence>
<dbReference type="CDD" id="cd01650">
    <property type="entry name" value="RT_nLTR_like"/>
    <property type="match status" value="1"/>
</dbReference>
<proteinExistence type="predicted"/>
<dbReference type="EMBL" id="CAKKLH010000345">
    <property type="protein sequence ID" value="CAH0113734.1"/>
    <property type="molecule type" value="Genomic_DNA"/>
</dbReference>